<dbReference type="PIRSF" id="PIRSF018637">
    <property type="entry name" value="TrmK"/>
    <property type="match status" value="1"/>
</dbReference>
<dbReference type="Gene3D" id="3.40.50.150">
    <property type="entry name" value="Vaccinia Virus protein VP39"/>
    <property type="match status" value="1"/>
</dbReference>
<dbReference type="EMBL" id="FMTT01000009">
    <property type="protein sequence ID" value="SCW48534.1"/>
    <property type="molecule type" value="Genomic_DNA"/>
</dbReference>
<proteinExistence type="predicted"/>
<dbReference type="PANTHER" id="PTHR38451:SF1">
    <property type="entry name" value="TRNA (ADENINE(22)-N(1))-METHYLTRANSFERASE"/>
    <property type="match status" value="1"/>
</dbReference>
<dbReference type="SUPFAM" id="SSF53335">
    <property type="entry name" value="S-adenosyl-L-methionine-dependent methyltransferases"/>
    <property type="match status" value="1"/>
</dbReference>
<keyword evidence="1" id="KW-0808">Transferase</keyword>
<dbReference type="PANTHER" id="PTHR38451">
    <property type="entry name" value="TRNA (ADENINE(22)-N(1))-METHYLTRANSFERASE"/>
    <property type="match status" value="1"/>
</dbReference>
<dbReference type="GO" id="GO:0032259">
    <property type="term" value="P:methylation"/>
    <property type="evidence" value="ECO:0007669"/>
    <property type="project" value="UniProtKB-KW"/>
</dbReference>
<sequence length="257" mass="27533">MSEMIRLSKRLGRIAQEVPAGSRLADIGSDHALLPAYLAKQGTIVRGIAAEVNPGPYDAAVRQVRASGLENIIDIRLGDGLAVIAPGEADVITIAGMGGVLIASILEAGKAKLEGVRRLVLQPNVGEAAVREWLLGNGWLLTGEYILEEDGKIYEILTAVPASDSGADPESLYEPLILANGMTADRAVLLSMGPYLVREASAVWTKKWTYELDKLRKICDNLAGSETEASRGKEAEFRAEMKRIEEVLAACTPKAKP</sequence>
<protein>
    <submittedName>
        <fullName evidence="1">tRNA (Adenine22-N1)-methyltransferase</fullName>
    </submittedName>
</protein>
<gene>
    <name evidence="1" type="ORF">SAMN04487970_100958</name>
</gene>
<evidence type="ECO:0000313" key="1">
    <source>
        <dbReference type="EMBL" id="SCW48534.1"/>
    </source>
</evidence>
<keyword evidence="1" id="KW-0489">Methyltransferase</keyword>
<keyword evidence="2" id="KW-1185">Reference proteome</keyword>
<reference evidence="2" key="1">
    <citation type="submission" date="2016-10" db="EMBL/GenBank/DDBJ databases">
        <authorList>
            <person name="Varghese N."/>
            <person name="Submissions S."/>
        </authorList>
    </citation>
    <scope>NUCLEOTIDE SEQUENCE [LARGE SCALE GENOMIC DNA]</scope>
    <source>
        <strain evidence="2">CGMCC 1.8946</strain>
    </source>
</reference>
<dbReference type="STRING" id="624147.SAMN04487970_100958"/>
<evidence type="ECO:0000313" key="2">
    <source>
        <dbReference type="Proteomes" id="UP000198601"/>
    </source>
</evidence>
<organism evidence="1 2">
    <name type="scientific">Paenibacillus tianmuensis</name>
    <dbReference type="NCBI Taxonomy" id="624147"/>
    <lineage>
        <taxon>Bacteria</taxon>
        <taxon>Bacillati</taxon>
        <taxon>Bacillota</taxon>
        <taxon>Bacilli</taxon>
        <taxon>Bacillales</taxon>
        <taxon>Paenibacillaceae</taxon>
        <taxon>Paenibacillus</taxon>
    </lineage>
</organism>
<dbReference type="InterPro" id="IPR029063">
    <property type="entry name" value="SAM-dependent_MTases_sf"/>
</dbReference>
<name>A0A1G4QV66_9BACL</name>
<dbReference type="AlphaFoldDB" id="A0A1G4QV66"/>
<dbReference type="InterPro" id="IPR006901">
    <property type="entry name" value="TrmK"/>
</dbReference>
<accession>A0A1G4QV66</accession>
<dbReference type="Pfam" id="PF04816">
    <property type="entry name" value="TrmK"/>
    <property type="match status" value="1"/>
</dbReference>
<dbReference type="GO" id="GO:0160105">
    <property type="term" value="F:tRNA (adenine(22)-N1)-methyltransferase activity"/>
    <property type="evidence" value="ECO:0007669"/>
    <property type="project" value="InterPro"/>
</dbReference>
<dbReference type="Proteomes" id="UP000198601">
    <property type="component" value="Unassembled WGS sequence"/>
</dbReference>
<dbReference type="Gene3D" id="1.10.287.1890">
    <property type="match status" value="1"/>
</dbReference>